<feature type="compositionally biased region" description="Acidic residues" evidence="1">
    <location>
        <begin position="1"/>
        <end position="23"/>
    </location>
</feature>
<feature type="compositionally biased region" description="Polar residues" evidence="1">
    <location>
        <begin position="58"/>
        <end position="71"/>
    </location>
</feature>
<reference evidence="3" key="1">
    <citation type="journal article" date="2015" name="PLoS Genet.">
        <title>Genome Sequence and Transcriptome Analyses of Chrysochromulina tobin: Metabolic Tools for Enhanced Algal Fitness in the Prominent Order Prymnesiales (Haptophyceae).</title>
        <authorList>
            <person name="Hovde B.T."/>
            <person name="Deodato C.R."/>
            <person name="Hunsperger H.M."/>
            <person name="Ryken S.A."/>
            <person name="Yost W."/>
            <person name="Jha R.K."/>
            <person name="Patterson J."/>
            <person name="Monnat R.J. Jr."/>
            <person name="Barlow S.B."/>
            <person name="Starkenburg S.R."/>
            <person name="Cattolico R.A."/>
        </authorList>
    </citation>
    <scope>NUCLEOTIDE SEQUENCE</scope>
    <source>
        <strain evidence="3">CCMP291</strain>
    </source>
</reference>
<dbReference type="GO" id="GO:0005929">
    <property type="term" value="C:cilium"/>
    <property type="evidence" value="ECO:0007669"/>
    <property type="project" value="GOC"/>
</dbReference>
<feature type="compositionally biased region" description="Low complexity" evidence="1">
    <location>
        <begin position="24"/>
        <end position="50"/>
    </location>
</feature>
<proteinExistence type="predicted"/>
<dbReference type="InterPro" id="IPR015943">
    <property type="entry name" value="WD40/YVTN_repeat-like_dom_sf"/>
</dbReference>
<dbReference type="SUPFAM" id="SSF50978">
    <property type="entry name" value="WD40 repeat-like"/>
    <property type="match status" value="1"/>
</dbReference>
<evidence type="ECO:0000313" key="3">
    <source>
        <dbReference type="Proteomes" id="UP000037460"/>
    </source>
</evidence>
<evidence type="ECO:0000256" key="1">
    <source>
        <dbReference type="SAM" id="MobiDB-lite"/>
    </source>
</evidence>
<dbReference type="OrthoDB" id="2162425at2759"/>
<dbReference type="GO" id="GO:0045504">
    <property type="term" value="F:dynein heavy chain binding"/>
    <property type="evidence" value="ECO:0007669"/>
    <property type="project" value="InterPro"/>
</dbReference>
<feature type="region of interest" description="Disordered" evidence="1">
    <location>
        <begin position="631"/>
        <end position="664"/>
    </location>
</feature>
<dbReference type="Gene3D" id="2.130.10.10">
    <property type="entry name" value="YVTN repeat-like/Quinoprotein amine dehydrogenase"/>
    <property type="match status" value="1"/>
</dbReference>
<name>A0A0M0JJW6_9EUKA</name>
<dbReference type="GO" id="GO:0005868">
    <property type="term" value="C:cytoplasmic dynein complex"/>
    <property type="evidence" value="ECO:0007669"/>
    <property type="project" value="InterPro"/>
</dbReference>
<dbReference type="GO" id="GO:0045503">
    <property type="term" value="F:dynein light chain binding"/>
    <property type="evidence" value="ECO:0007669"/>
    <property type="project" value="InterPro"/>
</dbReference>
<organism evidence="2 3">
    <name type="scientific">Chrysochromulina tobinii</name>
    <dbReference type="NCBI Taxonomy" id="1460289"/>
    <lineage>
        <taxon>Eukaryota</taxon>
        <taxon>Haptista</taxon>
        <taxon>Haptophyta</taxon>
        <taxon>Prymnesiophyceae</taxon>
        <taxon>Prymnesiales</taxon>
        <taxon>Chrysochromulinaceae</taxon>
        <taxon>Chrysochromulina</taxon>
    </lineage>
</organism>
<feature type="region of interest" description="Disordered" evidence="1">
    <location>
        <begin position="1"/>
        <end position="100"/>
    </location>
</feature>
<gene>
    <name evidence="2" type="ORF">Ctob_013140</name>
</gene>
<protein>
    <submittedName>
        <fullName evidence="2">Wd repeat-containing protein 60</fullName>
    </submittedName>
</protein>
<dbReference type="PANTHER" id="PTHR16022">
    <property type="entry name" value="WD REPEAT DOMAIN 60"/>
    <property type="match status" value="1"/>
</dbReference>
<dbReference type="EMBL" id="JWZX01002801">
    <property type="protein sequence ID" value="KOO26785.1"/>
    <property type="molecule type" value="Genomic_DNA"/>
</dbReference>
<dbReference type="InterPro" id="IPR036322">
    <property type="entry name" value="WD40_repeat_dom_sf"/>
</dbReference>
<feature type="compositionally biased region" description="Low complexity" evidence="1">
    <location>
        <begin position="81"/>
        <end position="90"/>
    </location>
</feature>
<dbReference type="InterPro" id="IPR042505">
    <property type="entry name" value="DYNC2I1"/>
</dbReference>
<comment type="caution">
    <text evidence="2">The sequence shown here is derived from an EMBL/GenBank/DDBJ whole genome shotgun (WGS) entry which is preliminary data.</text>
</comment>
<accession>A0A0M0JJW6</accession>
<evidence type="ECO:0000313" key="2">
    <source>
        <dbReference type="EMBL" id="KOO26785.1"/>
    </source>
</evidence>
<dbReference type="Proteomes" id="UP000037460">
    <property type="component" value="Unassembled WGS sequence"/>
</dbReference>
<dbReference type="PANTHER" id="PTHR16022:SF0">
    <property type="entry name" value="CYTOPLASMIC DYNEIN 2 INTERMEDIATE CHAIN 1"/>
    <property type="match status" value="1"/>
</dbReference>
<dbReference type="GO" id="GO:0042073">
    <property type="term" value="P:intraciliary transport"/>
    <property type="evidence" value="ECO:0007669"/>
    <property type="project" value="InterPro"/>
</dbReference>
<keyword evidence="3" id="KW-1185">Reference proteome</keyword>
<sequence>MGDDYDEDFEDYEADDFEDDEGGAAEAAKAQAEAEAAQRAQQRRQQAARQPLVPAAGGSQTQPLQQANISRGPSAAPQSGRMMPPMAKAEPAPRRFIAPPSNEARQLKEQRAARLKALRSVLQLRAVDITLYDAPPLTPYELHTRHAGTKRVKNVQTGDDDVSVGVQTEEIETDAFACQWPEDGTVASTTSSSLEASASAQTATLLTANIGRLRRFLGSAGQVVETLCSENLIAAASGADAVQQPNALPFSVRHSLLQLPSALGERVPHDLTFDASGGGLLVAYGKPLDQEPPAEVLSRKRDVAVLRRLAAGGCLALWKIYAPEMPWAMMRCAGVPSCCMLPEAKPHLAFAGTEEGAVQLWNLREPGASHPSVELGDKPPFDRLHLRSPTYASDCLAMSSHTSPVASLTALPISGDAQEDASLSIASLDVEGTLIIWLVLEAVELDAHDLGQAVGSKERLLLTGSTSMTGGVAPLARGNSAVLPTKCVHFAFVPTDPTRVVVGTDLPQLLHRSRYSSVPLSPDAFEPGTDVPARDAPQNASGVASIAFHPKLPAYFLVGRVNGSAALYHVDDARPLRTFVGFAAPGAALVHVCWCPARPSVFWALDSDDRMHIFDLLKGSGMPEVTCPVATRGPDSPTRRMGGGASFVQPGAPERRRAPGDPDDPATMEAMRKMRFALDARSESANTRKGSAGARQRLAAITCRGHQRLSGVEVHVLVERYATAEADELIKLEHVLDAL</sequence>
<dbReference type="AlphaFoldDB" id="A0A0M0JJW6"/>